<evidence type="ECO:0000313" key="3">
    <source>
        <dbReference type="Proteomes" id="UP000321720"/>
    </source>
</evidence>
<dbReference type="EMBL" id="BJWG01000019">
    <property type="protein sequence ID" value="GEL96375.1"/>
    <property type="molecule type" value="Genomic_DNA"/>
</dbReference>
<organism evidence="2 3">
    <name type="scientific">Cellulomonas composti</name>
    <dbReference type="NCBI Taxonomy" id="266130"/>
    <lineage>
        <taxon>Bacteria</taxon>
        <taxon>Bacillati</taxon>
        <taxon>Actinomycetota</taxon>
        <taxon>Actinomycetes</taxon>
        <taxon>Micrococcales</taxon>
        <taxon>Cellulomonadaceae</taxon>
        <taxon>Cellulomonas</taxon>
    </lineage>
</organism>
<dbReference type="OrthoDB" id="5192654at2"/>
<gene>
    <name evidence="2" type="ORF">CCO02nite_30330</name>
</gene>
<reference evidence="2 3" key="1">
    <citation type="submission" date="2019-07" db="EMBL/GenBank/DDBJ databases">
        <title>Whole genome shotgun sequence of Cellulomonas composti NBRC 100758.</title>
        <authorList>
            <person name="Hosoyama A."/>
            <person name="Uohara A."/>
            <person name="Ohji S."/>
            <person name="Ichikawa N."/>
        </authorList>
    </citation>
    <scope>NUCLEOTIDE SEQUENCE [LARGE SCALE GENOMIC DNA]</scope>
    <source>
        <strain evidence="2 3">NBRC 100758</strain>
    </source>
</reference>
<proteinExistence type="predicted"/>
<comment type="caution">
    <text evidence="2">The sequence shown here is derived from an EMBL/GenBank/DDBJ whole genome shotgun (WGS) entry which is preliminary data.</text>
</comment>
<accession>A0A511JEI0</accession>
<sequence length="79" mass="8636">MYSTPPPISLISSRRATIALARSATPDAPVVEERPSRRSGRRTARTLVAPLDAPRRLGARSLHRLADLLAPAEREALVR</sequence>
<dbReference type="RefSeq" id="WP_146844006.1">
    <property type="nucleotide sequence ID" value="NZ_BJWG01000019.1"/>
</dbReference>
<dbReference type="Proteomes" id="UP000321720">
    <property type="component" value="Unassembled WGS sequence"/>
</dbReference>
<protein>
    <submittedName>
        <fullName evidence="2">Uncharacterized protein</fullName>
    </submittedName>
</protein>
<evidence type="ECO:0000313" key="2">
    <source>
        <dbReference type="EMBL" id="GEL96375.1"/>
    </source>
</evidence>
<feature type="region of interest" description="Disordered" evidence="1">
    <location>
        <begin position="23"/>
        <end position="43"/>
    </location>
</feature>
<name>A0A511JEI0_9CELL</name>
<keyword evidence="3" id="KW-1185">Reference proteome</keyword>
<evidence type="ECO:0000256" key="1">
    <source>
        <dbReference type="SAM" id="MobiDB-lite"/>
    </source>
</evidence>
<dbReference type="AlphaFoldDB" id="A0A511JEI0"/>